<dbReference type="AlphaFoldDB" id="A0A067SYZ8"/>
<gene>
    <name evidence="2" type="ORF">GALMADRAFT_461721</name>
</gene>
<evidence type="ECO:0000256" key="1">
    <source>
        <dbReference type="SAM" id="Phobius"/>
    </source>
</evidence>
<sequence length="144" mass="15724">MHFPLVDIRICNLIFICTVSGTIMQSYALVYAAKDKFSESFFETCSTSELITAISVGHQTKSCGSAYTYPFLELIGYGDLPSSHSYGVHHYIVNIAMSGFTSTGHAITAFVGNAIVVSGNYFLSSSETPFIRVLGLDLEFEAHQ</sequence>
<proteinExistence type="predicted"/>
<evidence type="ECO:0000313" key="3">
    <source>
        <dbReference type="Proteomes" id="UP000027222"/>
    </source>
</evidence>
<dbReference type="Proteomes" id="UP000027222">
    <property type="component" value="Unassembled WGS sequence"/>
</dbReference>
<protein>
    <submittedName>
        <fullName evidence="2">Uncharacterized protein</fullName>
    </submittedName>
</protein>
<organism evidence="2 3">
    <name type="scientific">Galerina marginata (strain CBS 339.88)</name>
    <dbReference type="NCBI Taxonomy" id="685588"/>
    <lineage>
        <taxon>Eukaryota</taxon>
        <taxon>Fungi</taxon>
        <taxon>Dikarya</taxon>
        <taxon>Basidiomycota</taxon>
        <taxon>Agaricomycotina</taxon>
        <taxon>Agaricomycetes</taxon>
        <taxon>Agaricomycetidae</taxon>
        <taxon>Agaricales</taxon>
        <taxon>Agaricineae</taxon>
        <taxon>Strophariaceae</taxon>
        <taxon>Galerina</taxon>
    </lineage>
</organism>
<dbReference type="EMBL" id="KL142379">
    <property type="protein sequence ID" value="KDR76106.1"/>
    <property type="molecule type" value="Genomic_DNA"/>
</dbReference>
<keyword evidence="1" id="KW-1133">Transmembrane helix</keyword>
<reference evidence="3" key="1">
    <citation type="journal article" date="2014" name="Proc. Natl. Acad. Sci. U.S.A.">
        <title>Extensive sampling of basidiomycete genomes demonstrates inadequacy of the white-rot/brown-rot paradigm for wood decay fungi.</title>
        <authorList>
            <person name="Riley R."/>
            <person name="Salamov A.A."/>
            <person name="Brown D.W."/>
            <person name="Nagy L.G."/>
            <person name="Floudas D."/>
            <person name="Held B.W."/>
            <person name="Levasseur A."/>
            <person name="Lombard V."/>
            <person name="Morin E."/>
            <person name="Otillar R."/>
            <person name="Lindquist E.A."/>
            <person name="Sun H."/>
            <person name="LaButti K.M."/>
            <person name="Schmutz J."/>
            <person name="Jabbour D."/>
            <person name="Luo H."/>
            <person name="Baker S.E."/>
            <person name="Pisabarro A.G."/>
            <person name="Walton J.D."/>
            <person name="Blanchette R.A."/>
            <person name="Henrissat B."/>
            <person name="Martin F."/>
            <person name="Cullen D."/>
            <person name="Hibbett D.S."/>
            <person name="Grigoriev I.V."/>
        </authorList>
    </citation>
    <scope>NUCLEOTIDE SEQUENCE [LARGE SCALE GENOMIC DNA]</scope>
    <source>
        <strain evidence="3">CBS 339.88</strain>
    </source>
</reference>
<keyword evidence="3" id="KW-1185">Reference proteome</keyword>
<name>A0A067SYZ8_GALM3</name>
<feature type="transmembrane region" description="Helical" evidence="1">
    <location>
        <begin position="12"/>
        <end position="33"/>
    </location>
</feature>
<keyword evidence="1" id="KW-0812">Transmembrane</keyword>
<keyword evidence="1" id="KW-0472">Membrane</keyword>
<evidence type="ECO:0000313" key="2">
    <source>
        <dbReference type="EMBL" id="KDR76106.1"/>
    </source>
</evidence>
<accession>A0A067SYZ8</accession>
<dbReference type="HOGENOM" id="CLU_1796605_0_0_1"/>